<evidence type="ECO:0000313" key="3">
    <source>
        <dbReference type="EMBL" id="KAG6493448.1"/>
    </source>
</evidence>
<sequence length="206" mass="23344">MTTSEAVASLKVGATFSNRLRHVESMSLHPSGAGRISHLSVIILGSSFAGHSIVFFYWKEKWNPEVYTENIDVRKGIVKFEIEQPILFLSGLQDELVPPLHMQMPHSKAIKNNLDCRFVDFPNVMHMDIWYSGGDRGFCHELAQMCQISRMVEELDLLIVILPDNDGSLYGDQKQICETSLALVSQCCLTKHVFRMRKQYLANVGL</sequence>
<keyword evidence="1" id="KW-0812">Transmembrane</keyword>
<keyword evidence="1" id="KW-1133">Transmembrane helix</keyword>
<keyword evidence="1" id="KW-0472">Membrane</keyword>
<dbReference type="EMBL" id="JACMSC010000013">
    <property type="protein sequence ID" value="KAG6493448.1"/>
    <property type="molecule type" value="Genomic_DNA"/>
</dbReference>
<dbReference type="Gene3D" id="3.40.50.2300">
    <property type="match status" value="1"/>
</dbReference>
<feature type="domain" description="Piwi" evidence="2">
    <location>
        <begin position="157"/>
        <end position="206"/>
    </location>
</feature>
<evidence type="ECO:0000313" key="4">
    <source>
        <dbReference type="Proteomes" id="UP000734854"/>
    </source>
</evidence>
<protein>
    <recommendedName>
        <fullName evidence="2">Piwi domain-containing protein</fullName>
    </recommendedName>
</protein>
<dbReference type="InterPro" id="IPR029058">
    <property type="entry name" value="AB_hydrolase_fold"/>
</dbReference>
<keyword evidence="4" id="KW-1185">Reference proteome</keyword>
<dbReference type="AlphaFoldDB" id="A0A8J5FR72"/>
<evidence type="ECO:0000259" key="2">
    <source>
        <dbReference type="PROSITE" id="PS50822"/>
    </source>
</evidence>
<dbReference type="Proteomes" id="UP000734854">
    <property type="component" value="Unassembled WGS sequence"/>
</dbReference>
<name>A0A8J5FR72_ZINOF</name>
<organism evidence="3 4">
    <name type="scientific">Zingiber officinale</name>
    <name type="common">Ginger</name>
    <name type="synonym">Amomum zingiber</name>
    <dbReference type="NCBI Taxonomy" id="94328"/>
    <lineage>
        <taxon>Eukaryota</taxon>
        <taxon>Viridiplantae</taxon>
        <taxon>Streptophyta</taxon>
        <taxon>Embryophyta</taxon>
        <taxon>Tracheophyta</taxon>
        <taxon>Spermatophyta</taxon>
        <taxon>Magnoliopsida</taxon>
        <taxon>Liliopsida</taxon>
        <taxon>Zingiberales</taxon>
        <taxon>Zingiberaceae</taxon>
        <taxon>Zingiber</taxon>
    </lineage>
</organism>
<accession>A0A8J5FR72</accession>
<comment type="caution">
    <text evidence="3">The sequence shown here is derived from an EMBL/GenBank/DDBJ whole genome shotgun (WGS) entry which is preliminary data.</text>
</comment>
<proteinExistence type="predicted"/>
<dbReference type="GO" id="GO:0003676">
    <property type="term" value="F:nucleic acid binding"/>
    <property type="evidence" value="ECO:0007669"/>
    <property type="project" value="InterPro"/>
</dbReference>
<dbReference type="SUPFAM" id="SSF53474">
    <property type="entry name" value="alpha/beta-Hydrolases"/>
    <property type="match status" value="1"/>
</dbReference>
<evidence type="ECO:0000256" key="1">
    <source>
        <dbReference type="SAM" id="Phobius"/>
    </source>
</evidence>
<gene>
    <name evidence="3" type="ORF">ZIOFF_048434</name>
</gene>
<reference evidence="3 4" key="1">
    <citation type="submission" date="2020-08" db="EMBL/GenBank/DDBJ databases">
        <title>Plant Genome Project.</title>
        <authorList>
            <person name="Zhang R.-G."/>
        </authorList>
    </citation>
    <scope>NUCLEOTIDE SEQUENCE [LARGE SCALE GENOMIC DNA]</scope>
    <source>
        <tissue evidence="3">Rhizome</tissue>
    </source>
</reference>
<dbReference type="PROSITE" id="PS50822">
    <property type="entry name" value="PIWI"/>
    <property type="match status" value="1"/>
</dbReference>
<dbReference type="InterPro" id="IPR003165">
    <property type="entry name" value="Piwi"/>
</dbReference>
<feature type="transmembrane region" description="Helical" evidence="1">
    <location>
        <begin position="36"/>
        <end position="58"/>
    </location>
</feature>